<evidence type="ECO:0000313" key="2">
    <source>
        <dbReference type="Proteomes" id="UP001157502"/>
    </source>
</evidence>
<dbReference type="Proteomes" id="UP001157502">
    <property type="component" value="Chromosome 28"/>
</dbReference>
<sequence>MLNLLRYLHDSELVARFQRTCGLFPVEDPHQNGHCAPPRPGTPLRHVECTRHGAADEQHEDNCNYKHKENGYIAGVSWPRYEVRNQLLYFLFRVSAGLGHEVFYITFLPWFQWNLDPFLCRRLVNIWAMVMYIGQALKDVLKLPRPLSPPVVKLEKRVDAEYGLPSTHSMAATAMFFTLLLSAPSRVQFQFEVGLLMAVLLSVLVCLSRLYTGMHSALDVVCGALISATLILLTYPCWETFDQLQLTSPLSPVVALVVPLFLSYTYPELDHYTTTRGDTTTILGSCAGCSVGYWVNERLGETFEPQGVLPVPLPALSLVGLAMGGARFALGVAVLVATRQVVKTASLRVLCSWYGMSMEDRETRRRKEIEVPYKFTTYTTMGLVNTVLINRLFVLLGLL</sequence>
<protein>
    <submittedName>
        <fullName evidence="1">Uncharacterized protein</fullName>
    </submittedName>
</protein>
<gene>
    <name evidence="1" type="ORF">DPEC_G00302040</name>
</gene>
<evidence type="ECO:0000313" key="1">
    <source>
        <dbReference type="EMBL" id="KAJ7990596.1"/>
    </source>
</evidence>
<accession>A0ACC2FGU7</accession>
<reference evidence="1" key="1">
    <citation type="submission" date="2021-05" db="EMBL/GenBank/DDBJ databases">
        <authorList>
            <person name="Pan Q."/>
            <person name="Jouanno E."/>
            <person name="Zahm M."/>
            <person name="Klopp C."/>
            <person name="Cabau C."/>
            <person name="Louis A."/>
            <person name="Berthelot C."/>
            <person name="Parey E."/>
            <person name="Roest Crollius H."/>
            <person name="Montfort J."/>
            <person name="Robinson-Rechavi M."/>
            <person name="Bouchez O."/>
            <person name="Lampietro C."/>
            <person name="Lopez Roques C."/>
            <person name="Donnadieu C."/>
            <person name="Postlethwait J."/>
            <person name="Bobe J."/>
            <person name="Dillon D."/>
            <person name="Chandos A."/>
            <person name="von Hippel F."/>
            <person name="Guiguen Y."/>
        </authorList>
    </citation>
    <scope>NUCLEOTIDE SEQUENCE</scope>
    <source>
        <strain evidence="1">YG-Jan2019</strain>
    </source>
</reference>
<organism evidence="1 2">
    <name type="scientific">Dallia pectoralis</name>
    <name type="common">Alaska blackfish</name>
    <dbReference type="NCBI Taxonomy" id="75939"/>
    <lineage>
        <taxon>Eukaryota</taxon>
        <taxon>Metazoa</taxon>
        <taxon>Chordata</taxon>
        <taxon>Craniata</taxon>
        <taxon>Vertebrata</taxon>
        <taxon>Euteleostomi</taxon>
        <taxon>Actinopterygii</taxon>
        <taxon>Neopterygii</taxon>
        <taxon>Teleostei</taxon>
        <taxon>Protacanthopterygii</taxon>
        <taxon>Esociformes</taxon>
        <taxon>Umbridae</taxon>
        <taxon>Dallia</taxon>
    </lineage>
</organism>
<comment type="caution">
    <text evidence="1">The sequence shown here is derived from an EMBL/GenBank/DDBJ whole genome shotgun (WGS) entry which is preliminary data.</text>
</comment>
<name>A0ACC2FGU7_DALPE</name>
<keyword evidence="2" id="KW-1185">Reference proteome</keyword>
<dbReference type="EMBL" id="CM055755">
    <property type="protein sequence ID" value="KAJ7990596.1"/>
    <property type="molecule type" value="Genomic_DNA"/>
</dbReference>
<proteinExistence type="predicted"/>